<evidence type="ECO:0000313" key="7">
    <source>
        <dbReference type="EMBL" id="ENO13607.1"/>
    </source>
</evidence>
<dbReference type="Pfam" id="PF02620">
    <property type="entry name" value="YceD"/>
    <property type="match status" value="1"/>
</dbReference>
<evidence type="ECO:0000256" key="5">
    <source>
        <dbReference type="ARBA" id="ARBA00031841"/>
    </source>
</evidence>
<comment type="caution">
    <text evidence="7">The sequence shown here is derived from an EMBL/GenBank/DDBJ whole genome shotgun (WGS) entry which is preliminary data.</text>
</comment>
<evidence type="ECO:0000313" key="8">
    <source>
        <dbReference type="Proteomes" id="UP000013165"/>
    </source>
</evidence>
<dbReference type="OrthoDB" id="9786771at2"/>
<dbReference type="PANTHER" id="PTHR38099">
    <property type="entry name" value="LARGE RIBOSOMAL RNA SUBUNIT ACCUMULATION PROTEIN YCED"/>
    <property type="match status" value="1"/>
</dbReference>
<evidence type="ECO:0000256" key="4">
    <source>
        <dbReference type="ARBA" id="ARBA00022517"/>
    </source>
</evidence>
<evidence type="ECO:0000256" key="3">
    <source>
        <dbReference type="ARBA" id="ARBA00015716"/>
    </source>
</evidence>
<dbReference type="GO" id="GO:0042254">
    <property type="term" value="P:ribosome biogenesis"/>
    <property type="evidence" value="ECO:0007669"/>
    <property type="project" value="UniProtKB-KW"/>
</dbReference>
<dbReference type="PATRIC" id="fig|626887.3.peg.3890"/>
<name>N6WRC2_9GAMM</name>
<dbReference type="InterPro" id="IPR003772">
    <property type="entry name" value="YceD"/>
</dbReference>
<accession>N6WRC2</accession>
<dbReference type="InterPro" id="IPR039255">
    <property type="entry name" value="YceD_bac"/>
</dbReference>
<dbReference type="PANTHER" id="PTHR38099:SF1">
    <property type="entry name" value="LARGE RIBOSOMAL RNA SUBUNIT ACCUMULATION PROTEIN YCED"/>
    <property type="match status" value="1"/>
</dbReference>
<evidence type="ECO:0000256" key="6">
    <source>
        <dbReference type="SAM" id="MobiDB-lite"/>
    </source>
</evidence>
<dbReference type="AlphaFoldDB" id="N6WRC2"/>
<dbReference type="HOGENOM" id="CLU_094127_2_1_6"/>
<proteinExistence type="inferred from homology"/>
<protein>
    <recommendedName>
        <fullName evidence="3">Large ribosomal RNA subunit accumulation protein YceD</fullName>
    </recommendedName>
    <alternativeName>
        <fullName evidence="5">23S rRNA accumulation protein YceD</fullName>
    </alternativeName>
</protein>
<organism evidence="7 8">
    <name type="scientific">Marinobacter nanhaiticus D15-8W</name>
    <dbReference type="NCBI Taxonomy" id="626887"/>
    <lineage>
        <taxon>Bacteria</taxon>
        <taxon>Pseudomonadati</taxon>
        <taxon>Pseudomonadota</taxon>
        <taxon>Gammaproteobacteria</taxon>
        <taxon>Pseudomonadales</taxon>
        <taxon>Marinobacteraceae</taxon>
        <taxon>Marinobacter</taxon>
    </lineage>
</organism>
<dbReference type="RefSeq" id="WP_004581828.1">
    <property type="nucleotide sequence ID" value="NZ_AP028878.1"/>
</dbReference>
<keyword evidence="8" id="KW-1185">Reference proteome</keyword>
<feature type="region of interest" description="Disordered" evidence="6">
    <location>
        <begin position="151"/>
        <end position="182"/>
    </location>
</feature>
<gene>
    <name evidence="7" type="ORF">J057_19465</name>
</gene>
<dbReference type="eggNOG" id="COG1399">
    <property type="taxonomic scope" value="Bacteria"/>
</dbReference>
<sequence length="182" mass="20396">MSNAELSRTIDPNKLAEQNASLEGVIALRSLSRFADMLLESDGDVSARLQFGMDAERRRIVEGRLEAAVVLECQRCMSPLHTTLTSEFALGLVVGDEQARNLPRDLEPFLIEDFQADLWQMVEDELLLVVPPYPLHERDECPAAETLEAFEEAGDETAEPDSEQRENPFSVLAELKKKKDGH</sequence>
<comment type="similarity">
    <text evidence="2">Belongs to the DUF177 domain family.</text>
</comment>
<dbReference type="STRING" id="626887.J057_19465"/>
<feature type="compositionally biased region" description="Acidic residues" evidence="6">
    <location>
        <begin position="151"/>
        <end position="161"/>
    </location>
</feature>
<reference evidence="7 8" key="1">
    <citation type="journal article" date="2013" name="Genome Announc.">
        <title>Genome Sequence of the Polycyclic Aromatic Hydrocarbon-Degrading Bacterium Strain Marinobacter nanhaiticus D15-8WT.</title>
        <authorList>
            <person name="Cui Z."/>
            <person name="Gao W."/>
            <person name="Li Q."/>
            <person name="Xu G."/>
            <person name="Zheng L."/>
        </authorList>
    </citation>
    <scope>NUCLEOTIDE SEQUENCE [LARGE SCALE GENOMIC DNA]</scope>
    <source>
        <strain evidence="7 8">D15-8W</strain>
    </source>
</reference>
<keyword evidence="4" id="KW-0690">Ribosome biogenesis</keyword>
<evidence type="ECO:0000256" key="1">
    <source>
        <dbReference type="ARBA" id="ARBA00002868"/>
    </source>
</evidence>
<dbReference type="GO" id="GO:0005829">
    <property type="term" value="C:cytosol"/>
    <property type="evidence" value="ECO:0007669"/>
    <property type="project" value="TreeGrafter"/>
</dbReference>
<evidence type="ECO:0000256" key="2">
    <source>
        <dbReference type="ARBA" id="ARBA00010740"/>
    </source>
</evidence>
<comment type="function">
    <text evidence="1">Plays a role in synthesis, processing and/or stability of 23S rRNA.</text>
</comment>
<dbReference type="Proteomes" id="UP000013165">
    <property type="component" value="Unassembled WGS sequence"/>
</dbReference>
<dbReference type="EMBL" id="APLQ01000014">
    <property type="protein sequence ID" value="ENO13607.1"/>
    <property type="molecule type" value="Genomic_DNA"/>
</dbReference>